<organism evidence="7 8">
    <name type="scientific">Fistulina hepatica ATCC 64428</name>
    <dbReference type="NCBI Taxonomy" id="1128425"/>
    <lineage>
        <taxon>Eukaryota</taxon>
        <taxon>Fungi</taxon>
        <taxon>Dikarya</taxon>
        <taxon>Basidiomycota</taxon>
        <taxon>Agaricomycotina</taxon>
        <taxon>Agaricomycetes</taxon>
        <taxon>Agaricomycetidae</taxon>
        <taxon>Agaricales</taxon>
        <taxon>Fistulinaceae</taxon>
        <taxon>Fistulina</taxon>
    </lineage>
</organism>
<feature type="compositionally biased region" description="Low complexity" evidence="5">
    <location>
        <begin position="20"/>
        <end position="34"/>
    </location>
</feature>
<comment type="subcellular location">
    <subcellularLocation>
        <location evidence="1">Nucleus</location>
    </subcellularLocation>
</comment>
<evidence type="ECO:0000256" key="5">
    <source>
        <dbReference type="SAM" id="MobiDB-lite"/>
    </source>
</evidence>
<feature type="domain" description="Pre-mRNA polyadenylation factor Fip1" evidence="6">
    <location>
        <begin position="80"/>
        <end position="121"/>
    </location>
</feature>
<keyword evidence="4" id="KW-0539">Nucleus</keyword>
<evidence type="ECO:0000259" key="6">
    <source>
        <dbReference type="Pfam" id="PF05182"/>
    </source>
</evidence>
<feature type="region of interest" description="Disordered" evidence="5">
    <location>
        <begin position="294"/>
        <end position="412"/>
    </location>
</feature>
<name>A0A0D7AH79_9AGAR</name>
<dbReference type="PANTHER" id="PTHR13484">
    <property type="entry name" value="FIP1-LIKE 1 PROTEIN"/>
    <property type="match status" value="1"/>
</dbReference>
<evidence type="ECO:0000256" key="2">
    <source>
        <dbReference type="ARBA" id="ARBA00007459"/>
    </source>
</evidence>
<reference evidence="7 8" key="1">
    <citation type="journal article" date="2015" name="Fungal Genet. Biol.">
        <title>Evolution of novel wood decay mechanisms in Agaricales revealed by the genome sequences of Fistulina hepatica and Cylindrobasidium torrendii.</title>
        <authorList>
            <person name="Floudas D."/>
            <person name="Held B.W."/>
            <person name="Riley R."/>
            <person name="Nagy L.G."/>
            <person name="Koehler G."/>
            <person name="Ransdell A.S."/>
            <person name="Younus H."/>
            <person name="Chow J."/>
            <person name="Chiniquy J."/>
            <person name="Lipzen A."/>
            <person name="Tritt A."/>
            <person name="Sun H."/>
            <person name="Haridas S."/>
            <person name="LaButti K."/>
            <person name="Ohm R.A."/>
            <person name="Kues U."/>
            <person name="Blanchette R.A."/>
            <person name="Grigoriev I.V."/>
            <person name="Minto R.E."/>
            <person name="Hibbett D.S."/>
        </authorList>
    </citation>
    <scope>NUCLEOTIDE SEQUENCE [LARGE SCALE GENOMIC DNA]</scope>
    <source>
        <strain evidence="7 8">ATCC 64428</strain>
    </source>
</reference>
<feature type="compositionally biased region" description="Polar residues" evidence="5">
    <location>
        <begin position="1"/>
        <end position="11"/>
    </location>
</feature>
<dbReference type="Proteomes" id="UP000054144">
    <property type="component" value="Unassembled WGS sequence"/>
</dbReference>
<evidence type="ECO:0000313" key="7">
    <source>
        <dbReference type="EMBL" id="KIY50494.1"/>
    </source>
</evidence>
<keyword evidence="3" id="KW-0507">mRNA processing</keyword>
<evidence type="ECO:0000256" key="3">
    <source>
        <dbReference type="ARBA" id="ARBA00022664"/>
    </source>
</evidence>
<dbReference type="EMBL" id="KN881675">
    <property type="protein sequence ID" value="KIY50494.1"/>
    <property type="molecule type" value="Genomic_DNA"/>
</dbReference>
<feature type="compositionally biased region" description="Basic and acidic residues" evidence="5">
    <location>
        <begin position="382"/>
        <end position="412"/>
    </location>
</feature>
<dbReference type="Pfam" id="PF05182">
    <property type="entry name" value="Fip1"/>
    <property type="match status" value="1"/>
</dbReference>
<dbReference type="PANTHER" id="PTHR13484:SF0">
    <property type="entry name" value="PRE-MRNA 3'-END-PROCESSING FACTOR FIP1"/>
    <property type="match status" value="1"/>
</dbReference>
<dbReference type="InterPro" id="IPR007854">
    <property type="entry name" value="Fip1_dom"/>
</dbReference>
<comment type="similarity">
    <text evidence="2">Belongs to the FIP1 family.</text>
</comment>
<dbReference type="GO" id="GO:0005847">
    <property type="term" value="C:mRNA cleavage and polyadenylation specificity factor complex"/>
    <property type="evidence" value="ECO:0007669"/>
    <property type="project" value="TreeGrafter"/>
</dbReference>
<keyword evidence="8" id="KW-1185">Reference proteome</keyword>
<accession>A0A0D7AH79</accession>
<dbReference type="AlphaFoldDB" id="A0A0D7AH79"/>
<evidence type="ECO:0000256" key="1">
    <source>
        <dbReference type="ARBA" id="ARBA00004123"/>
    </source>
</evidence>
<feature type="region of interest" description="Disordered" evidence="5">
    <location>
        <begin position="1"/>
        <end position="69"/>
    </location>
</feature>
<evidence type="ECO:0000256" key="4">
    <source>
        <dbReference type="ARBA" id="ARBA00023242"/>
    </source>
</evidence>
<gene>
    <name evidence="7" type="ORF">FISHEDRAFT_64708</name>
</gene>
<dbReference type="InterPro" id="IPR051187">
    <property type="entry name" value="Pre-mRNA_3'-end_processing_reg"/>
</dbReference>
<protein>
    <recommendedName>
        <fullName evidence="6">Pre-mRNA polyadenylation factor Fip1 domain-containing protein</fullName>
    </recommendedName>
</protein>
<proteinExistence type="inferred from homology"/>
<sequence length="452" mass="49030">MPQPSLTTEYTPMQRAGLMSPTTSTSQQPTTASSVSHAQNIPDTQDKIDTSKLPPVTAPPSHPSIDPDIVGTLDGRSILEVDLAAMSDKQWRRPGADISDWFNYGFDEISWEAYCYRRRELGDLAAVMKTNVINFAGMQEDQLQGLPPDARQMVMTGVNTMLNTSGAMMNAAANPAMMNAASSAQMLGPGVMMDMGMMPMGMGMNGEMGMNGSMMSGLMPQEGASSGAGPVDQGAGGMMSDAYGPPGMMMNMGMGGEYDMQPSMVNQMGQTMTPGQSMNQQNQQIYSQSVEATPPTQPAAARGGTQATFRGRGQRGGRAVFPVRGRGRGGIYGSEAVPVVPLRSTSPLPPNVPTGPRSQNKYKDRDNNGPAVDGLDYGGGKDISRISSREPDDRISRDDRMRDRDVHDRGRDDRGLAYRNIHVLCRLQVSTTQDVYFMRTRNLFYEYEMFFG</sequence>
<dbReference type="OrthoDB" id="1917198at2759"/>
<dbReference type="GO" id="GO:0006397">
    <property type="term" value="P:mRNA processing"/>
    <property type="evidence" value="ECO:0007669"/>
    <property type="project" value="UniProtKB-KW"/>
</dbReference>
<evidence type="ECO:0000313" key="8">
    <source>
        <dbReference type="Proteomes" id="UP000054144"/>
    </source>
</evidence>